<sequence length="208" mass="23709">MAAEAAGIEIAALCEIEPFPASILRKRFPSVPLISDVRTINKEVLLALIKDKYQDVIFRYDAGESIQQIANSYGITRQAMWNILKRRGCRFRPKIRFGQSNHFFRGGRVASDNAQNLLEEAIEKGLVKRRDVCEKCGCTQKFKDGRSGIQAHHCDYNKPYDVMWLCQKCHHEWHKNNKAIPKIGGVANVEATENKYEPIDIVFGGFPR</sequence>
<accession>A0A073ITT8</accession>
<keyword evidence="2" id="KW-1185">Reference proteome</keyword>
<dbReference type="Gene3D" id="1.10.10.60">
    <property type="entry name" value="Homeodomain-like"/>
    <property type="match status" value="1"/>
</dbReference>
<dbReference type="RefSeq" id="WP_051682578.1">
    <property type="nucleotide sequence ID" value="NZ_JMKI01000006.1"/>
</dbReference>
<evidence type="ECO:0000313" key="1">
    <source>
        <dbReference type="EMBL" id="KEJ93189.1"/>
    </source>
</evidence>
<reference evidence="1 2" key="1">
    <citation type="submission" date="2014-04" db="EMBL/GenBank/DDBJ databases">
        <title>Draft Genome Sequence of Synergistes jonesii.</title>
        <authorList>
            <person name="Coil D.A."/>
            <person name="Eisen J.A."/>
            <person name="Holland-Moritz H.E."/>
        </authorList>
    </citation>
    <scope>NUCLEOTIDE SEQUENCE [LARGE SCALE GENOMIC DNA]</scope>
    <source>
        <strain evidence="1 2">78-1</strain>
    </source>
</reference>
<dbReference type="EMBL" id="JMKI01000006">
    <property type="protein sequence ID" value="KEJ93189.1"/>
    <property type="molecule type" value="Genomic_DNA"/>
</dbReference>
<proteinExistence type="predicted"/>
<dbReference type="OrthoDB" id="276826at2"/>
<gene>
    <name evidence="1" type="ORF">EH55_12875</name>
</gene>
<evidence type="ECO:0000313" key="2">
    <source>
        <dbReference type="Proteomes" id="UP000027665"/>
    </source>
</evidence>
<dbReference type="STRING" id="2754.EH55_12875"/>
<protein>
    <submittedName>
        <fullName evidence="1">Uncharacterized protein</fullName>
    </submittedName>
</protein>
<comment type="caution">
    <text evidence="1">The sequence shown here is derived from an EMBL/GenBank/DDBJ whole genome shotgun (WGS) entry which is preliminary data.</text>
</comment>
<dbReference type="AlphaFoldDB" id="A0A073ITT8"/>
<organism evidence="1 2">
    <name type="scientific">Synergistes jonesii</name>
    <dbReference type="NCBI Taxonomy" id="2754"/>
    <lineage>
        <taxon>Bacteria</taxon>
        <taxon>Thermotogati</taxon>
        <taxon>Synergistota</taxon>
        <taxon>Synergistia</taxon>
        <taxon>Synergistales</taxon>
        <taxon>Synergistaceae</taxon>
        <taxon>Synergistes</taxon>
    </lineage>
</organism>
<name>A0A073ITT8_9BACT</name>
<dbReference type="Proteomes" id="UP000027665">
    <property type="component" value="Unassembled WGS sequence"/>
</dbReference>
<dbReference type="GeneID" id="90984769"/>